<dbReference type="GO" id="GO:0003677">
    <property type="term" value="F:DNA binding"/>
    <property type="evidence" value="ECO:0007669"/>
    <property type="project" value="UniProtKB-KW"/>
</dbReference>
<proteinExistence type="inferred from homology"/>
<gene>
    <name evidence="5" type="ORF">GGR21_003056</name>
</gene>
<evidence type="ECO:0000256" key="1">
    <source>
        <dbReference type="ARBA" id="ARBA00011046"/>
    </source>
</evidence>
<evidence type="ECO:0000256" key="2">
    <source>
        <dbReference type="ARBA" id="ARBA00023015"/>
    </source>
</evidence>
<dbReference type="Gene3D" id="1.10.10.10">
    <property type="entry name" value="Winged helix-like DNA-binding domain superfamily/Winged helix DNA-binding domain"/>
    <property type="match status" value="1"/>
</dbReference>
<keyword evidence="6" id="KW-1185">Reference proteome</keyword>
<accession>A0A840CQ14</accession>
<evidence type="ECO:0000313" key="5">
    <source>
        <dbReference type="EMBL" id="MBB4037141.1"/>
    </source>
</evidence>
<sequence length="120" mass="14293">MEKLTHQEESVMINIWQLEECVVKDIVNKMDDPKPPYTTVASIVRNLEQKGYLNAKKYGNVWVYSPKIKEEEYKKVFMSDVVRSYFENSYKELVSFFVKEEKISPKELKEIMEMIEKGKQ</sequence>
<dbReference type="AlphaFoldDB" id="A0A840CQ14"/>
<keyword evidence="3" id="KW-0238">DNA-binding</keyword>
<dbReference type="InterPro" id="IPR036390">
    <property type="entry name" value="WH_DNA-bd_sf"/>
</dbReference>
<dbReference type="SUPFAM" id="SSF46785">
    <property type="entry name" value="Winged helix' DNA-binding domain"/>
    <property type="match status" value="1"/>
</dbReference>
<dbReference type="GO" id="GO:0045892">
    <property type="term" value="P:negative regulation of DNA-templated transcription"/>
    <property type="evidence" value="ECO:0007669"/>
    <property type="project" value="InterPro"/>
</dbReference>
<dbReference type="PIRSF" id="PIRSF019455">
    <property type="entry name" value="CopR_AtkY"/>
    <property type="match status" value="1"/>
</dbReference>
<dbReference type="EMBL" id="JACIEP010000011">
    <property type="protein sequence ID" value="MBB4037141.1"/>
    <property type="molecule type" value="Genomic_DNA"/>
</dbReference>
<comment type="similarity">
    <text evidence="1">Belongs to the BlaI transcriptional regulatory family.</text>
</comment>
<dbReference type="InterPro" id="IPR036388">
    <property type="entry name" value="WH-like_DNA-bd_sf"/>
</dbReference>
<reference evidence="5 6" key="1">
    <citation type="submission" date="2020-08" db="EMBL/GenBank/DDBJ databases">
        <title>Genomic Encyclopedia of Type Strains, Phase IV (KMG-IV): sequencing the most valuable type-strain genomes for metagenomic binning, comparative biology and taxonomic classification.</title>
        <authorList>
            <person name="Goeker M."/>
        </authorList>
    </citation>
    <scope>NUCLEOTIDE SEQUENCE [LARGE SCALE GENOMIC DNA]</scope>
    <source>
        <strain evidence="5 6">DSM 104969</strain>
    </source>
</reference>
<evidence type="ECO:0000313" key="6">
    <source>
        <dbReference type="Proteomes" id="UP000555103"/>
    </source>
</evidence>
<comment type="caution">
    <text evidence="5">The sequence shown here is derived from an EMBL/GenBank/DDBJ whole genome shotgun (WGS) entry which is preliminary data.</text>
</comment>
<evidence type="ECO:0000256" key="3">
    <source>
        <dbReference type="ARBA" id="ARBA00023125"/>
    </source>
</evidence>
<dbReference type="Gene3D" id="1.10.4040.10">
    <property type="entry name" value="Penicillinase repressor domain"/>
    <property type="match status" value="1"/>
</dbReference>
<keyword evidence="2" id="KW-0805">Transcription regulation</keyword>
<dbReference type="Proteomes" id="UP000555103">
    <property type="component" value="Unassembled WGS sequence"/>
</dbReference>
<organism evidence="5 6">
    <name type="scientific">Dysgonomonas hofstadii</name>
    <dbReference type="NCBI Taxonomy" id="637886"/>
    <lineage>
        <taxon>Bacteria</taxon>
        <taxon>Pseudomonadati</taxon>
        <taxon>Bacteroidota</taxon>
        <taxon>Bacteroidia</taxon>
        <taxon>Bacteroidales</taxon>
        <taxon>Dysgonomonadaceae</taxon>
        <taxon>Dysgonomonas</taxon>
    </lineage>
</organism>
<dbReference type="RefSeq" id="WP_183308002.1">
    <property type="nucleotide sequence ID" value="NZ_JACIEP010000011.1"/>
</dbReference>
<name>A0A840CQ14_9BACT</name>
<dbReference type="Pfam" id="PF03965">
    <property type="entry name" value="Penicillinase_R"/>
    <property type="match status" value="1"/>
</dbReference>
<dbReference type="InterPro" id="IPR005650">
    <property type="entry name" value="BlaI_family"/>
</dbReference>
<keyword evidence="4" id="KW-0804">Transcription</keyword>
<protein>
    <submittedName>
        <fullName evidence="5">Putative transcriptional regulator</fullName>
    </submittedName>
</protein>
<evidence type="ECO:0000256" key="4">
    <source>
        <dbReference type="ARBA" id="ARBA00023163"/>
    </source>
</evidence>